<evidence type="ECO:0000313" key="3">
    <source>
        <dbReference type="EMBL" id="KAL2783500.1"/>
    </source>
</evidence>
<keyword evidence="4" id="KW-1185">Reference proteome</keyword>
<proteinExistence type="predicted"/>
<dbReference type="InterPro" id="IPR015920">
    <property type="entry name" value="Cellobiose_DH-like_cyt"/>
</dbReference>
<dbReference type="InterPro" id="IPR053208">
    <property type="entry name" value="GMC_Oxidoreductase_CD"/>
</dbReference>
<keyword evidence="1" id="KW-0732">Signal</keyword>
<protein>
    <recommendedName>
        <fullName evidence="2">Cellobiose dehydrogenase-like cytochrome domain-containing protein</fullName>
    </recommendedName>
</protein>
<evidence type="ECO:0000256" key="1">
    <source>
        <dbReference type="SAM" id="SignalP"/>
    </source>
</evidence>
<feature type="domain" description="Cellobiose dehydrogenase-like cytochrome" evidence="2">
    <location>
        <begin position="31"/>
        <end position="209"/>
    </location>
</feature>
<dbReference type="CDD" id="cd09630">
    <property type="entry name" value="CDH_like_cytochrome"/>
    <property type="match status" value="1"/>
</dbReference>
<dbReference type="Pfam" id="PF16010">
    <property type="entry name" value="CDH-cyt"/>
    <property type="match status" value="1"/>
</dbReference>
<accession>A0ABR4FJS9</accession>
<feature type="signal peptide" evidence="1">
    <location>
        <begin position="1"/>
        <end position="23"/>
    </location>
</feature>
<feature type="chain" id="PRO_5045791767" description="Cellobiose dehydrogenase-like cytochrome domain-containing protein" evidence="1">
    <location>
        <begin position="24"/>
        <end position="210"/>
    </location>
</feature>
<evidence type="ECO:0000259" key="2">
    <source>
        <dbReference type="Pfam" id="PF16010"/>
    </source>
</evidence>
<name>A0ABR4FJS9_9EURO</name>
<dbReference type="Gene3D" id="2.60.40.1210">
    <property type="entry name" value="Cellobiose dehydrogenase, cytochrome domain"/>
    <property type="match status" value="1"/>
</dbReference>
<dbReference type="PANTHER" id="PTHR47190">
    <property type="entry name" value="DEHYDROGENASE, PUTATIVE-RELATED"/>
    <property type="match status" value="1"/>
</dbReference>
<dbReference type="EMBL" id="JBFTWV010000231">
    <property type="protein sequence ID" value="KAL2783500.1"/>
    <property type="molecule type" value="Genomic_DNA"/>
</dbReference>
<dbReference type="Proteomes" id="UP001610563">
    <property type="component" value="Unassembled WGS sequence"/>
</dbReference>
<reference evidence="3 4" key="1">
    <citation type="submission" date="2024-07" db="EMBL/GenBank/DDBJ databases">
        <title>Section-level genome sequencing and comparative genomics of Aspergillus sections Usti and Cavernicolus.</title>
        <authorList>
            <consortium name="Lawrence Berkeley National Laboratory"/>
            <person name="Nybo J.L."/>
            <person name="Vesth T.C."/>
            <person name="Theobald S."/>
            <person name="Frisvad J.C."/>
            <person name="Larsen T.O."/>
            <person name="Kjaerboelling I."/>
            <person name="Rothschild-Mancinelli K."/>
            <person name="Lyhne E.K."/>
            <person name="Kogle M.E."/>
            <person name="Barry K."/>
            <person name="Clum A."/>
            <person name="Na H."/>
            <person name="Ledsgaard L."/>
            <person name="Lin J."/>
            <person name="Lipzen A."/>
            <person name="Kuo A."/>
            <person name="Riley R."/>
            <person name="Mondo S."/>
            <person name="Labutti K."/>
            <person name="Haridas S."/>
            <person name="Pangalinan J."/>
            <person name="Salamov A.A."/>
            <person name="Simmons B.A."/>
            <person name="Magnuson J.K."/>
            <person name="Chen J."/>
            <person name="Drula E."/>
            <person name="Henrissat B."/>
            <person name="Wiebenga A."/>
            <person name="Lubbers R.J."/>
            <person name="Gomes A.C."/>
            <person name="Makela M.R."/>
            <person name="Stajich J."/>
            <person name="Grigoriev I.V."/>
            <person name="Mortensen U.H."/>
            <person name="De Vries R.P."/>
            <person name="Baker S.E."/>
            <person name="Andersen M.R."/>
        </authorList>
    </citation>
    <scope>NUCLEOTIDE SEQUENCE [LARGE SCALE GENOMIC DNA]</scope>
    <source>
        <strain evidence="3 4">CBS 209.92</strain>
    </source>
</reference>
<dbReference type="PANTHER" id="PTHR47190:SF1">
    <property type="entry name" value="GLUCOSE-METHANOL-CHOLINE OXIDOREDUCTASE N-TERMINAL DOMAIN-CONTAINING PROTEIN"/>
    <property type="match status" value="1"/>
</dbReference>
<evidence type="ECO:0000313" key="4">
    <source>
        <dbReference type="Proteomes" id="UP001610563"/>
    </source>
</evidence>
<comment type="caution">
    <text evidence="3">The sequence shown here is derived from an EMBL/GenBank/DDBJ whole genome shotgun (WGS) entry which is preliminary data.</text>
</comment>
<dbReference type="SUPFAM" id="SSF49344">
    <property type="entry name" value="CBD9-like"/>
    <property type="match status" value="1"/>
</dbReference>
<organism evidence="3 4">
    <name type="scientific">Aspergillus keveii</name>
    <dbReference type="NCBI Taxonomy" id="714993"/>
    <lineage>
        <taxon>Eukaryota</taxon>
        <taxon>Fungi</taxon>
        <taxon>Dikarya</taxon>
        <taxon>Ascomycota</taxon>
        <taxon>Pezizomycotina</taxon>
        <taxon>Eurotiomycetes</taxon>
        <taxon>Eurotiomycetidae</taxon>
        <taxon>Eurotiales</taxon>
        <taxon>Aspergillaceae</taxon>
        <taxon>Aspergillus</taxon>
        <taxon>Aspergillus subgen. Nidulantes</taxon>
    </lineage>
</organism>
<sequence>MYCSKVAATILTVAASVLPACHAQAPAGTPYTDPETNTTFTTWEIPGPLGLTFGLALPDSARQVDATDFTGYLKCNTAIGWCGISLGGAMTDSLLLVAYADPNSKLETENAVAISPRYTSTYSLPAPYTGNLSITPLSAHVDESTKSFETIFTCASCLHWSQNGTEGRAKTSSGMLDLAWAISPEKPVIDSTGDLRIVQHEKEGTWVAQV</sequence>
<gene>
    <name evidence="3" type="ORF">BJX66DRAFT_349369</name>
</gene>